<gene>
    <name evidence="2" type="ORF">A11Q_1195</name>
</gene>
<dbReference type="PATRIC" id="fig|1184267.3.peg.1210"/>
<name>M4VBL1_9BACT</name>
<dbReference type="KEGG" id="bex:A11Q_1195"/>
<dbReference type="STRING" id="1184267.A11Q_1195"/>
<reference evidence="2 3" key="1">
    <citation type="journal article" date="2013" name="ISME J.">
        <title>By their genes ye shall know them: genomic signatures of predatory bacteria.</title>
        <authorList>
            <person name="Pasternak Z."/>
            <person name="Pietrokovski S."/>
            <person name="Rotem O."/>
            <person name="Gophna U."/>
            <person name="Lurie-Weinberger M.N."/>
            <person name="Jurkevitch E."/>
        </authorList>
    </citation>
    <scope>NUCLEOTIDE SEQUENCE [LARGE SCALE GENOMIC DNA]</scope>
    <source>
        <strain evidence="2 3">JSS</strain>
    </source>
</reference>
<protein>
    <submittedName>
        <fullName evidence="2">Uncharacterized protein</fullName>
    </submittedName>
</protein>
<proteinExistence type="predicted"/>
<keyword evidence="3" id="KW-1185">Reference proteome</keyword>
<organism evidence="2 3">
    <name type="scientific">Pseudobdellovibrio exovorus JSS</name>
    <dbReference type="NCBI Taxonomy" id="1184267"/>
    <lineage>
        <taxon>Bacteria</taxon>
        <taxon>Pseudomonadati</taxon>
        <taxon>Bdellovibrionota</taxon>
        <taxon>Bdellovibrionia</taxon>
        <taxon>Bdellovibrionales</taxon>
        <taxon>Pseudobdellovibrionaceae</taxon>
        <taxon>Pseudobdellovibrio</taxon>
    </lineage>
</organism>
<sequence length="138" mass="14733">MKHVLLSVGLILSSVAAHAQLKEVPANTLGAYKIAVIQRIQSMECSRGLNVSNMIDGATKALIDESSAQPVITFIVDAGVVGRGIVEVVSTDYNTISSATARYQSLVNVDVSQDIRNPIIEQRWVDMTAATSCTSQAK</sequence>
<accession>M4VBL1</accession>
<dbReference type="HOGENOM" id="CLU_1851231_0_0_7"/>
<evidence type="ECO:0000256" key="1">
    <source>
        <dbReference type="SAM" id="SignalP"/>
    </source>
</evidence>
<keyword evidence="1" id="KW-0732">Signal</keyword>
<dbReference type="AlphaFoldDB" id="M4VBL1"/>
<feature type="chain" id="PRO_5004060106" evidence="1">
    <location>
        <begin position="20"/>
        <end position="138"/>
    </location>
</feature>
<evidence type="ECO:0000313" key="3">
    <source>
        <dbReference type="Proteomes" id="UP000012040"/>
    </source>
</evidence>
<dbReference type="Proteomes" id="UP000012040">
    <property type="component" value="Chromosome"/>
</dbReference>
<dbReference type="RefSeq" id="WP_015469901.1">
    <property type="nucleotide sequence ID" value="NC_020813.1"/>
</dbReference>
<evidence type="ECO:0000313" key="2">
    <source>
        <dbReference type="EMBL" id="AGH95411.1"/>
    </source>
</evidence>
<dbReference type="EMBL" id="CP003537">
    <property type="protein sequence ID" value="AGH95411.1"/>
    <property type="molecule type" value="Genomic_DNA"/>
</dbReference>
<feature type="signal peptide" evidence="1">
    <location>
        <begin position="1"/>
        <end position="19"/>
    </location>
</feature>